<dbReference type="EMBL" id="LJCO01000030">
    <property type="protein sequence ID" value="KPV44659.1"/>
    <property type="molecule type" value="Genomic_DNA"/>
</dbReference>
<dbReference type="HAMAP" id="MF_00146">
    <property type="entry name" value="dCTP_deaminase"/>
    <property type="match status" value="1"/>
</dbReference>
<dbReference type="PATRIC" id="fig|471514.4.peg.4325"/>
<comment type="function">
    <text evidence="3">Bifunctional enzyme that catalyzes both the deamination of dCTP to dUTP and the hydrolysis of dUTP to dUMP without releasing the toxic dUTP intermediate.</text>
</comment>
<sequence>MILSDAKIKEMLQLGTLTITPVEDEQIQPASVDVRIGSHFLKIKEHQVGFISLDTPTEYESFESDEIIIPPQSFLLATTLEYVKLPNHLTAFVEGRSSIGRMGLFIQNAGWVDPGFEGQITLELYNANRLPIKLIRGWRICQLVFAEMDQVAQNPYHGKYQGQRDATGSRIYQDMKSKRV</sequence>
<keyword evidence="1 3" id="KW-0378">Hydrolase</keyword>
<accession>A0A0P9CY09</accession>
<dbReference type="CDD" id="cd07557">
    <property type="entry name" value="trimeric_dUTPase"/>
    <property type="match status" value="1"/>
</dbReference>
<dbReference type="InterPro" id="IPR011962">
    <property type="entry name" value="dCTP_deaminase"/>
</dbReference>
<dbReference type="GO" id="GO:0008829">
    <property type="term" value="F:dCTP deaminase activity"/>
    <property type="evidence" value="ECO:0007669"/>
    <property type="project" value="InterPro"/>
</dbReference>
<dbReference type="NCBIfam" id="TIGR02274">
    <property type="entry name" value="dCTP_deam"/>
    <property type="match status" value="1"/>
</dbReference>
<feature type="binding site" evidence="3">
    <location>
        <position position="142"/>
    </location>
    <ligand>
        <name>dCTP</name>
        <dbReference type="ChEBI" id="CHEBI:61481"/>
    </ligand>
</feature>
<dbReference type="PANTHER" id="PTHR42680">
    <property type="entry name" value="DCTP DEAMINASE"/>
    <property type="match status" value="1"/>
</dbReference>
<dbReference type="GO" id="GO:0006229">
    <property type="term" value="P:dUTP biosynthetic process"/>
    <property type="evidence" value="ECO:0007669"/>
    <property type="project" value="InterPro"/>
</dbReference>
<proteinExistence type="inferred from homology"/>
<reference evidence="4 5" key="1">
    <citation type="submission" date="2015-09" db="EMBL/GenBank/DDBJ databases">
        <title>Draft genome sequence of Alicyclobacillus ferrooxydans DSM 22381.</title>
        <authorList>
            <person name="Hemp J."/>
        </authorList>
    </citation>
    <scope>NUCLEOTIDE SEQUENCE [LARGE SCALE GENOMIC DNA]</scope>
    <source>
        <strain evidence="4 5">TC-34</strain>
    </source>
</reference>
<name>A0A0P9CY09_9BACL</name>
<dbReference type="InterPro" id="IPR033704">
    <property type="entry name" value="dUTPase_trimeric"/>
</dbReference>
<dbReference type="GO" id="GO:0033973">
    <property type="term" value="F:dCTP deaminase (dUMP-forming) activity"/>
    <property type="evidence" value="ECO:0007669"/>
    <property type="project" value="UniProtKB-UniRule"/>
</dbReference>
<dbReference type="AlphaFoldDB" id="A0A0P9CY09"/>
<feature type="site" description="Important for bifunctional activity" evidence="3">
    <location>
        <begin position="110"/>
        <end position="111"/>
    </location>
</feature>
<dbReference type="STRING" id="471514.AN477_06730"/>
<feature type="binding site" evidence="3">
    <location>
        <position position="156"/>
    </location>
    <ligand>
        <name>dCTP</name>
        <dbReference type="ChEBI" id="CHEBI:61481"/>
    </ligand>
</feature>
<evidence type="ECO:0000313" key="4">
    <source>
        <dbReference type="EMBL" id="KPV44659.1"/>
    </source>
</evidence>
<comment type="caution">
    <text evidence="4">The sequence shown here is derived from an EMBL/GenBank/DDBJ whole genome shotgun (WGS) entry which is preliminary data.</text>
</comment>
<dbReference type="InterPro" id="IPR036157">
    <property type="entry name" value="dUTPase-like_sf"/>
</dbReference>
<feature type="binding site" evidence="3">
    <location>
        <position position="163"/>
    </location>
    <ligand>
        <name>dCTP</name>
        <dbReference type="ChEBI" id="CHEBI:61481"/>
    </ligand>
</feature>
<dbReference type="Gene3D" id="2.70.40.10">
    <property type="match status" value="1"/>
</dbReference>
<evidence type="ECO:0000256" key="1">
    <source>
        <dbReference type="ARBA" id="ARBA00022801"/>
    </source>
</evidence>
<dbReference type="EC" id="3.5.4.30" evidence="3"/>
<comment type="similarity">
    <text evidence="3">Belongs to the dCTP deaminase family.</text>
</comment>
<feature type="active site" description="Proton donor/acceptor" evidence="3">
    <location>
        <position position="123"/>
    </location>
</feature>
<feature type="binding site" evidence="3">
    <location>
        <position position="113"/>
    </location>
    <ligand>
        <name>dCTP</name>
        <dbReference type="ChEBI" id="CHEBI:61481"/>
    </ligand>
</feature>
<organism evidence="4 5">
    <name type="scientific">Alicyclobacillus ferrooxydans</name>
    <dbReference type="NCBI Taxonomy" id="471514"/>
    <lineage>
        <taxon>Bacteria</taxon>
        <taxon>Bacillati</taxon>
        <taxon>Bacillota</taxon>
        <taxon>Bacilli</taxon>
        <taxon>Bacillales</taxon>
        <taxon>Alicyclobacillaceae</taxon>
        <taxon>Alicyclobacillus</taxon>
    </lineage>
</organism>
<keyword evidence="2 3" id="KW-0546">Nucleotide metabolism</keyword>
<evidence type="ECO:0000313" key="5">
    <source>
        <dbReference type="Proteomes" id="UP000050482"/>
    </source>
</evidence>
<comment type="catalytic activity">
    <reaction evidence="3">
        <text>dCTP + 2 H2O = dUMP + NH4(+) + diphosphate</text>
        <dbReference type="Rhea" id="RHEA:19205"/>
        <dbReference type="ChEBI" id="CHEBI:15377"/>
        <dbReference type="ChEBI" id="CHEBI:28938"/>
        <dbReference type="ChEBI" id="CHEBI:33019"/>
        <dbReference type="ChEBI" id="CHEBI:61481"/>
        <dbReference type="ChEBI" id="CHEBI:246422"/>
        <dbReference type="EC" id="3.5.4.30"/>
    </reaction>
</comment>
<keyword evidence="5" id="KW-1185">Reference proteome</keyword>
<dbReference type="OrthoDB" id="9780202at2"/>
<dbReference type="Pfam" id="PF22769">
    <property type="entry name" value="DCD"/>
    <property type="match status" value="1"/>
</dbReference>
<keyword evidence="3" id="KW-0547">Nucleotide-binding</keyword>
<dbReference type="Proteomes" id="UP000050482">
    <property type="component" value="Unassembled WGS sequence"/>
</dbReference>
<dbReference type="GO" id="GO:0000166">
    <property type="term" value="F:nucleotide binding"/>
    <property type="evidence" value="ECO:0007669"/>
    <property type="project" value="UniProtKB-KW"/>
</dbReference>
<feature type="binding site" evidence="3">
    <location>
        <begin position="121"/>
        <end position="123"/>
    </location>
    <ligand>
        <name>dCTP</name>
        <dbReference type="ChEBI" id="CHEBI:61481"/>
    </ligand>
</feature>
<protein>
    <recommendedName>
        <fullName evidence="3">dCTP deaminase, dUMP-forming</fullName>
        <ecNumber evidence="3">3.5.4.30</ecNumber>
    </recommendedName>
    <alternativeName>
        <fullName evidence="3">Bifunctional dCTP deaminase:dUTPase</fullName>
    </alternativeName>
    <alternativeName>
        <fullName evidence="3">DCD-DUT</fullName>
    </alternativeName>
</protein>
<evidence type="ECO:0000256" key="2">
    <source>
        <dbReference type="ARBA" id="ARBA00023080"/>
    </source>
</evidence>
<dbReference type="PANTHER" id="PTHR42680:SF3">
    <property type="entry name" value="DCTP DEAMINASE"/>
    <property type="match status" value="1"/>
</dbReference>
<dbReference type="GO" id="GO:0006226">
    <property type="term" value="P:dUMP biosynthetic process"/>
    <property type="evidence" value="ECO:0007669"/>
    <property type="project" value="UniProtKB-UniRule"/>
</dbReference>
<feature type="binding site" evidence="3">
    <location>
        <position position="159"/>
    </location>
    <ligand>
        <name>dCTP</name>
        <dbReference type="ChEBI" id="CHEBI:61481"/>
    </ligand>
</feature>
<comment type="pathway">
    <text evidence="3">Pyrimidine metabolism; dUMP biosynthesis; dUMP from dCTP: step 1/1.</text>
</comment>
<gene>
    <name evidence="3" type="primary">dcd</name>
    <name evidence="4" type="ORF">AN477_06730</name>
</gene>
<feature type="binding site" evidence="3">
    <location>
        <begin position="96"/>
        <end position="101"/>
    </location>
    <ligand>
        <name>dCTP</name>
        <dbReference type="ChEBI" id="CHEBI:61481"/>
    </ligand>
</feature>
<evidence type="ECO:0000256" key="3">
    <source>
        <dbReference type="HAMAP-Rule" id="MF_00146"/>
    </source>
</evidence>
<dbReference type="UniPathway" id="UPA00610">
    <property type="reaction ID" value="UER00667"/>
</dbReference>
<comment type="subunit">
    <text evidence="3">Homotrimer.</text>
</comment>
<dbReference type="RefSeq" id="WP_054968390.1">
    <property type="nucleotide sequence ID" value="NZ_LJCO01000030.1"/>
</dbReference>
<dbReference type="SUPFAM" id="SSF51283">
    <property type="entry name" value="dUTPase-like"/>
    <property type="match status" value="1"/>
</dbReference>